<protein>
    <recommendedName>
        <fullName evidence="6 14">Adenylyl-sulfate kinase</fullName>
        <ecNumber evidence="5 14">2.7.1.25</ecNumber>
    </recommendedName>
    <alternativeName>
        <fullName evidence="12 14">APS kinase</fullName>
    </alternativeName>
    <alternativeName>
        <fullName evidence="13 14">ATP adenosine-5'-phosphosulfate 3'-phosphotransferase</fullName>
    </alternativeName>
    <alternativeName>
        <fullName evidence="11 14">Adenosine-5'-phosphosulfate kinase</fullName>
    </alternativeName>
</protein>
<gene>
    <name evidence="14 17" type="primary">cysC</name>
    <name evidence="17" type="ORF">NP165_09890</name>
</gene>
<dbReference type="GO" id="GO:0004020">
    <property type="term" value="F:adenylylsulfate kinase activity"/>
    <property type="evidence" value="ECO:0007669"/>
    <property type="project" value="UniProtKB-EC"/>
</dbReference>
<evidence type="ECO:0000256" key="6">
    <source>
        <dbReference type="ARBA" id="ARBA00018163"/>
    </source>
</evidence>
<keyword evidence="9 14" id="KW-0418">Kinase</keyword>
<dbReference type="EC" id="2.7.1.25" evidence="5 14"/>
<evidence type="ECO:0000256" key="8">
    <source>
        <dbReference type="ARBA" id="ARBA00022741"/>
    </source>
</evidence>
<keyword evidence="10 14" id="KW-0067">ATP-binding</keyword>
<evidence type="ECO:0000256" key="1">
    <source>
        <dbReference type="ARBA" id="ARBA00001823"/>
    </source>
</evidence>
<feature type="domain" description="APS kinase" evidence="16">
    <location>
        <begin position="37"/>
        <end position="186"/>
    </location>
</feature>
<dbReference type="InterPro" id="IPR027417">
    <property type="entry name" value="P-loop_NTPase"/>
</dbReference>
<dbReference type="NCBIfam" id="TIGR00455">
    <property type="entry name" value="apsK"/>
    <property type="match status" value="1"/>
</dbReference>
<comment type="pathway">
    <text evidence="3 14 15">Sulfur metabolism; hydrogen sulfide biosynthesis; sulfite from sulfate: step 2/3.</text>
</comment>
<name>A0ABY5LD92_9VIBR</name>
<dbReference type="InterPro" id="IPR002891">
    <property type="entry name" value="APS"/>
</dbReference>
<evidence type="ECO:0000256" key="13">
    <source>
        <dbReference type="ARBA" id="ARBA00031464"/>
    </source>
</evidence>
<comment type="similarity">
    <text evidence="4 14 15">Belongs to the APS kinase family.</text>
</comment>
<evidence type="ECO:0000256" key="7">
    <source>
        <dbReference type="ARBA" id="ARBA00022679"/>
    </source>
</evidence>
<reference evidence="17" key="1">
    <citation type="submission" date="2022-07" db="EMBL/GenBank/DDBJ databases">
        <title>Complete genome of Vibrio japonicus strain JCM 31412T and phylogenomic assessment of the Nereis clade of the genus Vibrio.</title>
        <authorList>
            <person name="Shlafstein M.D."/>
            <person name="Emsley S.A."/>
            <person name="Ushijima B."/>
            <person name="Videau P."/>
            <person name="Saw J.H."/>
        </authorList>
    </citation>
    <scope>NUCLEOTIDE SEQUENCE</scope>
    <source>
        <strain evidence="17">JCM 31412</strain>
    </source>
</reference>
<organism evidence="17 18">
    <name type="scientific">Vibrio japonicus</name>
    <dbReference type="NCBI Taxonomy" id="1824638"/>
    <lineage>
        <taxon>Bacteria</taxon>
        <taxon>Pseudomonadati</taxon>
        <taxon>Pseudomonadota</taxon>
        <taxon>Gammaproteobacteria</taxon>
        <taxon>Vibrionales</taxon>
        <taxon>Vibrionaceae</taxon>
        <taxon>Vibrio</taxon>
    </lineage>
</organism>
<evidence type="ECO:0000256" key="5">
    <source>
        <dbReference type="ARBA" id="ARBA00012121"/>
    </source>
</evidence>
<dbReference type="CDD" id="cd02027">
    <property type="entry name" value="APSK"/>
    <property type="match status" value="1"/>
</dbReference>
<evidence type="ECO:0000256" key="9">
    <source>
        <dbReference type="ARBA" id="ARBA00022777"/>
    </source>
</evidence>
<dbReference type="Pfam" id="PF01583">
    <property type="entry name" value="APS_kinase"/>
    <property type="match status" value="1"/>
</dbReference>
<evidence type="ECO:0000256" key="11">
    <source>
        <dbReference type="ARBA" id="ARBA00029724"/>
    </source>
</evidence>
<dbReference type="RefSeq" id="WP_257083806.1">
    <property type="nucleotide sequence ID" value="NZ_CP102096.1"/>
</dbReference>
<evidence type="ECO:0000259" key="16">
    <source>
        <dbReference type="Pfam" id="PF01583"/>
    </source>
</evidence>
<evidence type="ECO:0000256" key="10">
    <source>
        <dbReference type="ARBA" id="ARBA00022840"/>
    </source>
</evidence>
<proteinExistence type="inferred from homology"/>
<sequence>MNSPYEHKANDSVSEDVVWHNATVSHQDRSDLKAQKPVVLWFTGLSGSGKSTVANAVESQLLSLGKHSYLLDGDNIRHGLNKDLGFSDHDRVENIRRIGEVAKLFVDSGTIVLTAFISPFIADREQARALVEKGQFLEVFIDTPLEVCEQRDPKGLYKKARAGEIKNFTGIDSSYEAPLSPEIHVETAGKSVEECAGLVVSQLKEHGYI</sequence>
<comment type="catalytic activity">
    <reaction evidence="1 14 15">
        <text>adenosine 5'-phosphosulfate + ATP = 3'-phosphoadenylyl sulfate + ADP + H(+)</text>
        <dbReference type="Rhea" id="RHEA:24152"/>
        <dbReference type="ChEBI" id="CHEBI:15378"/>
        <dbReference type="ChEBI" id="CHEBI:30616"/>
        <dbReference type="ChEBI" id="CHEBI:58243"/>
        <dbReference type="ChEBI" id="CHEBI:58339"/>
        <dbReference type="ChEBI" id="CHEBI:456216"/>
        <dbReference type="EC" id="2.7.1.25"/>
    </reaction>
</comment>
<dbReference type="HAMAP" id="MF_00065">
    <property type="entry name" value="Adenylyl_sulf_kinase"/>
    <property type="match status" value="1"/>
</dbReference>
<dbReference type="NCBIfam" id="NF003013">
    <property type="entry name" value="PRK03846.1"/>
    <property type="match status" value="1"/>
</dbReference>
<keyword evidence="18" id="KW-1185">Reference proteome</keyword>
<evidence type="ECO:0000256" key="14">
    <source>
        <dbReference type="HAMAP-Rule" id="MF_00065"/>
    </source>
</evidence>
<dbReference type="Gene3D" id="3.40.50.300">
    <property type="entry name" value="P-loop containing nucleotide triphosphate hydrolases"/>
    <property type="match status" value="1"/>
</dbReference>
<evidence type="ECO:0000256" key="2">
    <source>
        <dbReference type="ARBA" id="ARBA00002632"/>
    </source>
</evidence>
<evidence type="ECO:0000256" key="15">
    <source>
        <dbReference type="RuleBase" id="RU004347"/>
    </source>
</evidence>
<evidence type="ECO:0000313" key="17">
    <source>
        <dbReference type="EMBL" id="UUM30017.1"/>
    </source>
</evidence>
<evidence type="ECO:0000256" key="4">
    <source>
        <dbReference type="ARBA" id="ARBA00007008"/>
    </source>
</evidence>
<dbReference type="Proteomes" id="UP001058602">
    <property type="component" value="Chromosome 1"/>
</dbReference>
<feature type="binding site" evidence="14">
    <location>
        <begin position="44"/>
        <end position="51"/>
    </location>
    <ligand>
        <name>ATP</name>
        <dbReference type="ChEBI" id="CHEBI:30616"/>
    </ligand>
</feature>
<keyword evidence="8 14" id="KW-0547">Nucleotide-binding</keyword>
<keyword evidence="14" id="KW-0597">Phosphoprotein</keyword>
<comment type="function">
    <text evidence="2 14 15">Catalyzes the synthesis of activated sulfate.</text>
</comment>
<evidence type="ECO:0000256" key="3">
    <source>
        <dbReference type="ARBA" id="ARBA00004806"/>
    </source>
</evidence>
<dbReference type="SUPFAM" id="SSF52540">
    <property type="entry name" value="P-loop containing nucleoside triphosphate hydrolases"/>
    <property type="match status" value="1"/>
</dbReference>
<accession>A0ABY5LD92</accession>
<dbReference type="InterPro" id="IPR059117">
    <property type="entry name" value="APS_kinase_dom"/>
</dbReference>
<feature type="active site" description="Phosphoserine intermediate" evidence="14">
    <location>
        <position position="118"/>
    </location>
</feature>
<keyword evidence="7 14" id="KW-0808">Transferase</keyword>
<dbReference type="PANTHER" id="PTHR11055:SF63">
    <property type="entry name" value="ADENYLYL-SULFATE KINASE 1, CHLOROPLASTIC"/>
    <property type="match status" value="1"/>
</dbReference>
<evidence type="ECO:0000313" key="18">
    <source>
        <dbReference type="Proteomes" id="UP001058602"/>
    </source>
</evidence>
<dbReference type="PANTHER" id="PTHR11055">
    <property type="entry name" value="BIFUNCTIONAL 3'-PHOSPHOADENOSINE 5'-PHOSPHOSULFATE SYNTHASE"/>
    <property type="match status" value="1"/>
</dbReference>
<evidence type="ECO:0000256" key="12">
    <source>
        <dbReference type="ARBA" id="ARBA00031393"/>
    </source>
</evidence>
<dbReference type="EMBL" id="CP102096">
    <property type="protein sequence ID" value="UUM30017.1"/>
    <property type="molecule type" value="Genomic_DNA"/>
</dbReference>